<keyword evidence="2" id="KW-1133">Transmembrane helix</keyword>
<feature type="chain" id="PRO_5040264628" evidence="3">
    <location>
        <begin position="17"/>
        <end position="568"/>
    </location>
</feature>
<proteinExistence type="predicted"/>
<sequence length="568" mass="60914">MTWLSIPASILPLALCLSIRSTTAASTSKRDSTPPPPATLFVPLAFDSNRRYTVNVSLPSNSSQLESFAFALTTSTGYSSVAAQGCSTCGGGPTYSLSPNQQTEAVQNVSVLGGSVVGPTINQTCNLQLQNGSSWSWPDPSLILANQPNSIFGAGTSGVLGIGTNARQGMFNETPMAFWLKSNPSHQNFSYGLALNPPNDPTSSSAGTLHWLAPDENSYEGDISWKALIASNGTGSINTDSYFAMDSWSFQGGDAVNSNITRNASLLAAMDPISADLVFPHDEARMIYTTIPGSQRQTTVSSLGSTIYSLPCNTTMQLTLTFGTVSVTLTEAQLVHNLGNSTCQGVLQEWAAENVTEYFLGSTLMSKIYLIYQVSNSSSAVGFALKTSTSPPASAVSIAGVVLGGLAFLLMLAISVVLFIYWRRRRVPDQKRITPFMETSPILSRASFHSPEMSTPFSPRSEWGIVNDYADATNRNSKRSARTGPLIQIINSPIAPSFQTSQSDHSRGNELFIRVSPVSPLQRYEVLQQDDTERNDNPNATSMNRIATLPPYTLTDSTGSNAQARGRL</sequence>
<evidence type="ECO:0000259" key="4">
    <source>
        <dbReference type="PROSITE" id="PS51767"/>
    </source>
</evidence>
<evidence type="ECO:0000313" key="5">
    <source>
        <dbReference type="EMBL" id="KAF9077357.1"/>
    </source>
</evidence>
<keyword evidence="2" id="KW-0812">Transmembrane</keyword>
<keyword evidence="2" id="KW-0472">Membrane</keyword>
<feature type="signal peptide" evidence="3">
    <location>
        <begin position="1"/>
        <end position="16"/>
    </location>
</feature>
<evidence type="ECO:0000256" key="2">
    <source>
        <dbReference type="SAM" id="Phobius"/>
    </source>
</evidence>
<evidence type="ECO:0000256" key="1">
    <source>
        <dbReference type="SAM" id="MobiDB-lite"/>
    </source>
</evidence>
<keyword evidence="3" id="KW-0732">Signal</keyword>
<feature type="compositionally biased region" description="Polar residues" evidence="1">
    <location>
        <begin position="554"/>
        <end position="568"/>
    </location>
</feature>
<organism evidence="5 6">
    <name type="scientific">Rhodocollybia butyracea</name>
    <dbReference type="NCBI Taxonomy" id="206335"/>
    <lineage>
        <taxon>Eukaryota</taxon>
        <taxon>Fungi</taxon>
        <taxon>Dikarya</taxon>
        <taxon>Basidiomycota</taxon>
        <taxon>Agaricomycotina</taxon>
        <taxon>Agaricomycetes</taxon>
        <taxon>Agaricomycetidae</taxon>
        <taxon>Agaricales</taxon>
        <taxon>Marasmiineae</taxon>
        <taxon>Omphalotaceae</taxon>
        <taxon>Rhodocollybia</taxon>
    </lineage>
</organism>
<dbReference type="AlphaFoldDB" id="A0A9P5UFK1"/>
<feature type="region of interest" description="Disordered" evidence="1">
    <location>
        <begin position="528"/>
        <end position="568"/>
    </location>
</feature>
<dbReference type="Gene3D" id="2.40.70.10">
    <property type="entry name" value="Acid Proteases"/>
    <property type="match status" value="1"/>
</dbReference>
<dbReference type="EMBL" id="JADNRY010000004">
    <property type="protein sequence ID" value="KAF9077357.1"/>
    <property type="molecule type" value="Genomic_DNA"/>
</dbReference>
<dbReference type="SUPFAM" id="SSF50630">
    <property type="entry name" value="Acid proteases"/>
    <property type="match status" value="1"/>
</dbReference>
<dbReference type="PROSITE" id="PS51767">
    <property type="entry name" value="PEPTIDASE_A1"/>
    <property type="match status" value="1"/>
</dbReference>
<dbReference type="OrthoDB" id="2563011at2759"/>
<dbReference type="InterPro" id="IPR033121">
    <property type="entry name" value="PEPTIDASE_A1"/>
</dbReference>
<accession>A0A9P5UFK1</accession>
<name>A0A9P5UFK1_9AGAR</name>
<dbReference type="InterPro" id="IPR021109">
    <property type="entry name" value="Peptidase_aspartic_dom_sf"/>
</dbReference>
<protein>
    <submittedName>
        <fullName evidence="5">Aspartic peptidase domain-containing protein</fullName>
    </submittedName>
</protein>
<reference evidence="5" key="1">
    <citation type="submission" date="2020-11" db="EMBL/GenBank/DDBJ databases">
        <authorList>
            <consortium name="DOE Joint Genome Institute"/>
            <person name="Ahrendt S."/>
            <person name="Riley R."/>
            <person name="Andreopoulos W."/>
            <person name="Labutti K."/>
            <person name="Pangilinan J."/>
            <person name="Ruiz-Duenas F.J."/>
            <person name="Barrasa J.M."/>
            <person name="Sanchez-Garcia M."/>
            <person name="Camarero S."/>
            <person name="Miyauchi S."/>
            <person name="Serrano A."/>
            <person name="Linde D."/>
            <person name="Babiker R."/>
            <person name="Drula E."/>
            <person name="Ayuso-Fernandez I."/>
            <person name="Pacheco R."/>
            <person name="Padilla G."/>
            <person name="Ferreira P."/>
            <person name="Barriuso J."/>
            <person name="Kellner H."/>
            <person name="Castanera R."/>
            <person name="Alfaro M."/>
            <person name="Ramirez L."/>
            <person name="Pisabarro A.G."/>
            <person name="Kuo A."/>
            <person name="Tritt A."/>
            <person name="Lipzen A."/>
            <person name="He G."/>
            <person name="Yan M."/>
            <person name="Ng V."/>
            <person name="Cullen D."/>
            <person name="Martin F."/>
            <person name="Rosso M.-N."/>
            <person name="Henrissat B."/>
            <person name="Hibbett D."/>
            <person name="Martinez A.T."/>
            <person name="Grigoriev I.V."/>
        </authorList>
    </citation>
    <scope>NUCLEOTIDE SEQUENCE</scope>
    <source>
        <strain evidence="5">AH 40177</strain>
    </source>
</reference>
<keyword evidence="6" id="KW-1185">Reference proteome</keyword>
<dbReference type="Proteomes" id="UP000772434">
    <property type="component" value="Unassembled WGS sequence"/>
</dbReference>
<evidence type="ECO:0000313" key="6">
    <source>
        <dbReference type="Proteomes" id="UP000772434"/>
    </source>
</evidence>
<feature type="domain" description="Peptidase A1" evidence="4">
    <location>
        <begin position="52"/>
        <end position="384"/>
    </location>
</feature>
<dbReference type="CDD" id="cd12087">
    <property type="entry name" value="TM_EGFR-like"/>
    <property type="match status" value="1"/>
</dbReference>
<gene>
    <name evidence="5" type="ORF">BDP27DRAFT_1413775</name>
</gene>
<evidence type="ECO:0000256" key="3">
    <source>
        <dbReference type="SAM" id="SignalP"/>
    </source>
</evidence>
<feature type="transmembrane region" description="Helical" evidence="2">
    <location>
        <begin position="395"/>
        <end position="422"/>
    </location>
</feature>
<comment type="caution">
    <text evidence="5">The sequence shown here is derived from an EMBL/GenBank/DDBJ whole genome shotgun (WGS) entry which is preliminary data.</text>
</comment>